<reference evidence="8 9" key="1">
    <citation type="submission" date="2019-04" db="EMBL/GenBank/DDBJ databases">
        <authorList>
            <consortium name="Wellcome Sanger Institute Data Sharing"/>
        </authorList>
    </citation>
    <scope>NUCLEOTIDE SEQUENCE [LARGE SCALE GENOMIC DNA]</scope>
</reference>
<dbReference type="Ensembl" id="ENSSFOT00015000806.2">
    <property type="protein sequence ID" value="ENSSFOP00015000778.1"/>
    <property type="gene ID" value="ENSSFOG00015000399.2"/>
</dbReference>
<dbReference type="GO" id="GO:0008381">
    <property type="term" value="F:mechanosensitive monoatomic ion channel activity"/>
    <property type="evidence" value="ECO:0007669"/>
    <property type="project" value="TreeGrafter"/>
</dbReference>
<name>A0A8C9QXG9_SCLFO</name>
<dbReference type="InterPro" id="IPR038900">
    <property type="entry name" value="TMC"/>
</dbReference>
<protein>
    <recommendedName>
        <fullName evidence="6">Transmembrane channel-like protein</fullName>
    </recommendedName>
</protein>
<comment type="subcellular location">
    <subcellularLocation>
        <location evidence="1 6">Membrane</location>
        <topology evidence="1 6">Multi-pass membrane protein</topology>
    </subcellularLocation>
</comment>
<feature type="domain" description="TMC" evidence="7">
    <location>
        <begin position="318"/>
        <end position="428"/>
    </location>
</feature>
<evidence type="ECO:0000256" key="1">
    <source>
        <dbReference type="ARBA" id="ARBA00004141"/>
    </source>
</evidence>
<feature type="transmembrane region" description="Helical" evidence="6">
    <location>
        <begin position="240"/>
        <end position="264"/>
    </location>
</feature>
<dbReference type="PANTHER" id="PTHR23302">
    <property type="entry name" value="TRANSMEMBRANE CHANNEL-RELATED"/>
    <property type="match status" value="1"/>
</dbReference>
<evidence type="ECO:0000259" key="7">
    <source>
        <dbReference type="Pfam" id="PF07810"/>
    </source>
</evidence>
<keyword evidence="5 6" id="KW-0472">Membrane</keyword>
<dbReference type="PANTHER" id="PTHR23302:SF45">
    <property type="entry name" value="TRANSMEMBRANE CHANNEL-LIKE PROTEIN 4"/>
    <property type="match status" value="1"/>
</dbReference>
<feature type="transmembrane region" description="Helical" evidence="6">
    <location>
        <begin position="55"/>
        <end position="78"/>
    </location>
</feature>
<reference evidence="8" key="2">
    <citation type="submission" date="2025-08" db="UniProtKB">
        <authorList>
            <consortium name="Ensembl"/>
        </authorList>
    </citation>
    <scope>IDENTIFICATION</scope>
</reference>
<evidence type="ECO:0000256" key="2">
    <source>
        <dbReference type="ARBA" id="ARBA00006510"/>
    </source>
</evidence>
<dbReference type="Pfam" id="PF07810">
    <property type="entry name" value="TMC"/>
    <property type="match status" value="1"/>
</dbReference>
<evidence type="ECO:0000256" key="3">
    <source>
        <dbReference type="ARBA" id="ARBA00022692"/>
    </source>
</evidence>
<gene>
    <name evidence="8" type="primary">tmc4</name>
</gene>
<dbReference type="GeneTree" id="ENSGT01050000244894"/>
<proteinExistence type="inferred from homology"/>
<feature type="transmembrane region" description="Helical" evidence="6">
    <location>
        <begin position="276"/>
        <end position="295"/>
    </location>
</feature>
<feature type="transmembrane region" description="Helical" evidence="6">
    <location>
        <begin position="489"/>
        <end position="520"/>
    </location>
</feature>
<organism evidence="8 9">
    <name type="scientific">Scleropages formosus</name>
    <name type="common">Asian bonytongue</name>
    <name type="synonym">Osteoglossum formosum</name>
    <dbReference type="NCBI Taxonomy" id="113540"/>
    <lineage>
        <taxon>Eukaryota</taxon>
        <taxon>Metazoa</taxon>
        <taxon>Chordata</taxon>
        <taxon>Craniata</taxon>
        <taxon>Vertebrata</taxon>
        <taxon>Euteleostomi</taxon>
        <taxon>Actinopterygii</taxon>
        <taxon>Neopterygii</taxon>
        <taxon>Teleostei</taxon>
        <taxon>Osteoglossocephala</taxon>
        <taxon>Osteoglossomorpha</taxon>
        <taxon>Osteoglossiformes</taxon>
        <taxon>Osteoglossidae</taxon>
        <taxon>Scleropages</taxon>
    </lineage>
</organism>
<feature type="transmembrane region" description="Helical" evidence="6">
    <location>
        <begin position="430"/>
        <end position="451"/>
    </location>
</feature>
<reference evidence="8" key="3">
    <citation type="submission" date="2025-09" db="UniProtKB">
        <authorList>
            <consortium name="Ensembl"/>
        </authorList>
    </citation>
    <scope>IDENTIFICATION</scope>
</reference>
<accession>A0A8C9QXG9</accession>
<comment type="similarity">
    <text evidence="2 6">Belongs to the TMC family.</text>
</comment>
<feature type="transmembrane region" description="Helical" evidence="6">
    <location>
        <begin position="115"/>
        <end position="136"/>
    </location>
</feature>
<dbReference type="OrthoDB" id="1936208at2759"/>
<evidence type="ECO:0000256" key="6">
    <source>
        <dbReference type="RuleBase" id="RU310713"/>
    </source>
</evidence>
<evidence type="ECO:0000313" key="8">
    <source>
        <dbReference type="Ensembl" id="ENSSFOP00015000778.1"/>
    </source>
</evidence>
<dbReference type="AlphaFoldDB" id="A0A8C9QXG9"/>
<feature type="transmembrane region" description="Helical" evidence="6">
    <location>
        <begin position="386"/>
        <end position="409"/>
    </location>
</feature>
<evidence type="ECO:0000256" key="5">
    <source>
        <dbReference type="ARBA" id="ARBA00023136"/>
    </source>
</evidence>
<keyword evidence="9" id="KW-1185">Reference proteome</keyword>
<dbReference type="GO" id="GO:0005886">
    <property type="term" value="C:plasma membrane"/>
    <property type="evidence" value="ECO:0007669"/>
    <property type="project" value="InterPro"/>
</dbReference>
<keyword evidence="3 6" id="KW-0812">Transmembrane</keyword>
<keyword evidence="4 6" id="KW-1133">Transmembrane helix</keyword>
<sequence>MKVPIISSWQSWKKSKAKAMKRFLEVVGEAMAYIAPWRRTLHQIGGHFGGGVQSYFLFLQFLVVLNFLSCLLIAGFVLTPSIVLQSSSYVNSSNIQTIPGKSECMDYSHSPQSLFVFYQYFLDLLSGTGFMEYSYLFYGFYNNTVLVIEKTLVDPLGLFFTATCFHALCACALQVDLEDERLKQHAASLTLAQIVGLYSLRAFLNLVVLGLNGGAFYAIFRATQFSQSNSGGTFLDLLVEYLPSIVITAANFVVPFLCDQIALLERHTPIPLSSRAVFLRLASLAVLLFTLWSGITCSGNLQSPYCNICDYNHKQYPCWETRVGQEMYKLAIFDFISVVAVMILVEFPRRIIVDNCSCKLTQFVGRQAFVVPQNVLGLVYAQTVVWIGALFCPLLPVVNTIKFIIIFYLRKITLFHNCRPADRTFRSSSSNFFFFLVLLLGWILASITLIYSVAEIQPSMGCGPFRSLNMMWTVVPNSLLTLSDSTKRFMYFIGSQAFSVPLFIFLCVVLCYVAALASVYGNTASLLRTQLKMASFHHMIILRYQSHAPSDPLSFLIFNITLLIFHSEKLVQQLKFYFSFFPTL</sequence>
<evidence type="ECO:0000313" key="9">
    <source>
        <dbReference type="Proteomes" id="UP000694397"/>
    </source>
</evidence>
<dbReference type="Proteomes" id="UP000694397">
    <property type="component" value="Chromosome 18"/>
</dbReference>
<evidence type="ECO:0000256" key="4">
    <source>
        <dbReference type="ARBA" id="ARBA00022989"/>
    </source>
</evidence>
<feature type="transmembrane region" description="Helical" evidence="6">
    <location>
        <begin position="198"/>
        <end position="220"/>
    </location>
</feature>
<dbReference type="InterPro" id="IPR012496">
    <property type="entry name" value="TMC_dom"/>
</dbReference>